<sequence>MKFGFWCQEGMIQKMVALEISQRMDRLTMRVVTVYADNSPKEMDATWLQQIFNQHEFVADATYIRISDTSCPAFRISDIPDLYLAAAVSDAVWKGNQTCGTKYSIKCTGSAFEVALPSVPCNPCTGESVNVTIVEHCPQQTYCNVAHDILGSVTFILSEAAYIKISSLSVPNITIEYERLY</sequence>
<feature type="domain" description="Expansin-like EG45" evidence="1">
    <location>
        <begin position="68"/>
        <end position="181"/>
    </location>
</feature>
<evidence type="ECO:0000313" key="2">
    <source>
        <dbReference type="EMBL" id="KAG5563791.1"/>
    </source>
</evidence>
<evidence type="ECO:0000313" key="3">
    <source>
        <dbReference type="Proteomes" id="UP000823749"/>
    </source>
</evidence>
<dbReference type="SUPFAM" id="SSF50685">
    <property type="entry name" value="Barwin-like endoglucanases"/>
    <property type="match status" value="1"/>
</dbReference>
<accession>A0AAV6LGC2</accession>
<dbReference type="InterPro" id="IPR007112">
    <property type="entry name" value="Expansin/allergen_DPBB_dom"/>
</dbReference>
<gene>
    <name evidence="2" type="ORF">RHGRI_000103</name>
</gene>
<dbReference type="PROSITE" id="PS50842">
    <property type="entry name" value="EXPANSIN_EG45"/>
    <property type="match status" value="1"/>
</dbReference>
<evidence type="ECO:0000259" key="1">
    <source>
        <dbReference type="PROSITE" id="PS50842"/>
    </source>
</evidence>
<name>A0AAV6LGC2_9ERIC</name>
<dbReference type="AlphaFoldDB" id="A0AAV6LGC2"/>
<keyword evidence="3" id="KW-1185">Reference proteome</keyword>
<dbReference type="Gene3D" id="2.40.40.10">
    <property type="entry name" value="RlpA-like domain"/>
    <property type="match status" value="1"/>
</dbReference>
<dbReference type="PANTHER" id="PTHR47295">
    <property type="entry name" value="EG45-LIKE DOMAIN CONTAINING PROTEIN 1-RELATED"/>
    <property type="match status" value="1"/>
</dbReference>
<dbReference type="Proteomes" id="UP000823749">
    <property type="component" value="Chromosome 1"/>
</dbReference>
<dbReference type="GO" id="GO:0009627">
    <property type="term" value="P:systemic acquired resistance"/>
    <property type="evidence" value="ECO:0007669"/>
    <property type="project" value="InterPro"/>
</dbReference>
<organism evidence="2 3">
    <name type="scientific">Rhododendron griersonianum</name>
    <dbReference type="NCBI Taxonomy" id="479676"/>
    <lineage>
        <taxon>Eukaryota</taxon>
        <taxon>Viridiplantae</taxon>
        <taxon>Streptophyta</taxon>
        <taxon>Embryophyta</taxon>
        <taxon>Tracheophyta</taxon>
        <taxon>Spermatophyta</taxon>
        <taxon>Magnoliopsida</taxon>
        <taxon>eudicotyledons</taxon>
        <taxon>Gunneridae</taxon>
        <taxon>Pentapetalae</taxon>
        <taxon>asterids</taxon>
        <taxon>Ericales</taxon>
        <taxon>Ericaceae</taxon>
        <taxon>Ericoideae</taxon>
        <taxon>Rhodoreae</taxon>
        <taxon>Rhododendron</taxon>
    </lineage>
</organism>
<comment type="caution">
    <text evidence="2">The sequence shown here is derived from an EMBL/GenBank/DDBJ whole genome shotgun (WGS) entry which is preliminary data.</text>
</comment>
<dbReference type="EMBL" id="JACTNZ010000001">
    <property type="protein sequence ID" value="KAG5563791.1"/>
    <property type="molecule type" value="Genomic_DNA"/>
</dbReference>
<proteinExistence type="predicted"/>
<dbReference type="InterPro" id="IPR009009">
    <property type="entry name" value="RlpA-like_DPBB"/>
</dbReference>
<dbReference type="GO" id="GO:0048046">
    <property type="term" value="C:apoplast"/>
    <property type="evidence" value="ECO:0007669"/>
    <property type="project" value="InterPro"/>
</dbReference>
<dbReference type="InterPro" id="IPR036908">
    <property type="entry name" value="RlpA-like_sf"/>
</dbReference>
<dbReference type="PANTHER" id="PTHR47295:SF2">
    <property type="entry name" value="EG45-LIKE DOMAIN CONTAINING PROTEIN 1-RELATED"/>
    <property type="match status" value="1"/>
</dbReference>
<reference evidence="2" key="1">
    <citation type="submission" date="2020-08" db="EMBL/GenBank/DDBJ databases">
        <title>Plant Genome Project.</title>
        <authorList>
            <person name="Zhang R.-G."/>
        </authorList>
    </citation>
    <scope>NUCLEOTIDE SEQUENCE</scope>
    <source>
        <strain evidence="2">WSP0</strain>
        <tissue evidence="2">Leaf</tissue>
    </source>
</reference>
<dbReference type="Pfam" id="PF03330">
    <property type="entry name" value="DPBB_1"/>
    <property type="match status" value="1"/>
</dbReference>
<dbReference type="InterPro" id="IPR044206">
    <property type="entry name" value="EGC1/2"/>
</dbReference>
<dbReference type="CDD" id="cd22269">
    <property type="entry name" value="DPBB_EG45-like"/>
    <property type="match status" value="1"/>
</dbReference>
<protein>
    <recommendedName>
        <fullName evidence="1">Expansin-like EG45 domain-containing protein</fullName>
    </recommendedName>
</protein>